<keyword evidence="2" id="KW-1185">Reference proteome</keyword>
<dbReference type="AlphaFoldDB" id="A0A226BVX2"/>
<feature type="non-terminal residue" evidence="1">
    <location>
        <position position="1"/>
    </location>
</feature>
<proteinExistence type="predicted"/>
<dbReference type="Proteomes" id="UP000214588">
    <property type="component" value="Unassembled WGS sequence"/>
</dbReference>
<gene>
    <name evidence="1" type="ORF">CDO51_10840</name>
</gene>
<accession>A0A226BVX2</accession>
<organism evidence="1 2">
    <name type="scientific">Natranaerobius trueperi</name>
    <dbReference type="NCBI Taxonomy" id="759412"/>
    <lineage>
        <taxon>Bacteria</taxon>
        <taxon>Bacillati</taxon>
        <taxon>Bacillota</taxon>
        <taxon>Clostridia</taxon>
        <taxon>Natranaerobiales</taxon>
        <taxon>Natranaerobiaceae</taxon>
        <taxon>Natranaerobius</taxon>
    </lineage>
</organism>
<name>A0A226BVX2_9FIRM</name>
<evidence type="ECO:0000313" key="1">
    <source>
        <dbReference type="EMBL" id="OWZ83051.1"/>
    </source>
</evidence>
<protein>
    <submittedName>
        <fullName evidence="1">Uncharacterized protein</fullName>
    </submittedName>
</protein>
<reference evidence="1 2" key="1">
    <citation type="submission" date="2017-06" db="EMBL/GenBank/DDBJ databases">
        <title>Draft Genome Sequence of Natranaerobius trueperi halophilic, alkalithermophilic bacteria from soda lakes.</title>
        <authorList>
            <person name="Zhao B."/>
        </authorList>
    </citation>
    <scope>NUCLEOTIDE SEQUENCE [LARGE SCALE GENOMIC DNA]</scope>
    <source>
        <strain evidence="1 2">DSM 18760</strain>
    </source>
</reference>
<dbReference type="RefSeq" id="WP_205842231.1">
    <property type="nucleotide sequence ID" value="NZ_NIQC01000029.1"/>
</dbReference>
<evidence type="ECO:0000313" key="2">
    <source>
        <dbReference type="Proteomes" id="UP000214588"/>
    </source>
</evidence>
<dbReference type="EMBL" id="NIQC01000029">
    <property type="protein sequence ID" value="OWZ83051.1"/>
    <property type="molecule type" value="Genomic_DNA"/>
</dbReference>
<sequence>IHVIIFKDNFIIVHKEAAPFYWFVWSLTILSKERLLFNIYLNEKGLNPKSFTFGIKPLDFTFKIRYEDKQI</sequence>
<comment type="caution">
    <text evidence="1">The sequence shown here is derived from an EMBL/GenBank/DDBJ whole genome shotgun (WGS) entry which is preliminary data.</text>
</comment>